<sequence length="88" mass="10337">MINWKVRFRNRTWVLAFVSQVLLVLQLMLQALNVFGVTDFQLTEQLKNEVFATTNSLFFLLSFLGLVQDPTTKGYRDSNRAKLYRKPH</sequence>
<gene>
    <name evidence="2" type="ORF">H0185_01935</name>
</gene>
<dbReference type="RefSeq" id="WP_221870665.1">
    <property type="nucleotide sequence ID" value="NZ_JACWFH010000005.1"/>
</dbReference>
<keyword evidence="1" id="KW-0812">Transmembrane</keyword>
<dbReference type="Proteomes" id="UP000769780">
    <property type="component" value="Unassembled WGS sequence"/>
</dbReference>
<feature type="transmembrane region" description="Helical" evidence="1">
    <location>
        <begin position="12"/>
        <end position="30"/>
    </location>
</feature>
<accession>A0ABS7K078</accession>
<keyword evidence="1" id="KW-0472">Membrane</keyword>
<dbReference type="EMBL" id="JACWFH010000005">
    <property type="protein sequence ID" value="MBY0095580.1"/>
    <property type="molecule type" value="Genomic_DNA"/>
</dbReference>
<evidence type="ECO:0000256" key="1">
    <source>
        <dbReference type="SAM" id="Phobius"/>
    </source>
</evidence>
<evidence type="ECO:0000313" key="2">
    <source>
        <dbReference type="EMBL" id="MBY0095580.1"/>
    </source>
</evidence>
<comment type="caution">
    <text evidence="2">The sequence shown here is derived from an EMBL/GenBank/DDBJ whole genome shotgun (WGS) entry which is preliminary data.</text>
</comment>
<protein>
    <submittedName>
        <fullName evidence="2">Phage holin</fullName>
    </submittedName>
</protein>
<organism evidence="2 3">
    <name type="scientific">Mesobacillus maritimus</name>
    <dbReference type="NCBI Taxonomy" id="1643336"/>
    <lineage>
        <taxon>Bacteria</taxon>
        <taxon>Bacillati</taxon>
        <taxon>Bacillota</taxon>
        <taxon>Bacilli</taxon>
        <taxon>Bacillales</taxon>
        <taxon>Bacillaceae</taxon>
        <taxon>Mesobacillus</taxon>
    </lineage>
</organism>
<dbReference type="NCBIfam" id="TIGR01598">
    <property type="entry name" value="holin_phiLC3"/>
    <property type="match status" value="1"/>
</dbReference>
<dbReference type="InterPro" id="IPR006485">
    <property type="entry name" value="Phage-like_holin"/>
</dbReference>
<dbReference type="Pfam" id="PF04531">
    <property type="entry name" value="Phage_holin_1"/>
    <property type="match status" value="1"/>
</dbReference>
<proteinExistence type="predicted"/>
<reference evidence="2 3" key="1">
    <citation type="submission" date="2020-07" db="EMBL/GenBank/DDBJ databases">
        <title>Fungal Genomes of the International Space Station.</title>
        <authorList>
            <person name="Seuylemezian A."/>
            <person name="Singh N.K."/>
            <person name="Wood J."/>
            <person name="Venkateswaran K."/>
        </authorList>
    </citation>
    <scope>NUCLEOTIDE SEQUENCE [LARGE SCALE GENOMIC DNA]</scope>
    <source>
        <strain evidence="2 3">PL-B2</strain>
    </source>
</reference>
<feature type="transmembrane region" description="Helical" evidence="1">
    <location>
        <begin position="50"/>
        <end position="67"/>
    </location>
</feature>
<keyword evidence="3" id="KW-1185">Reference proteome</keyword>
<keyword evidence="1" id="KW-1133">Transmembrane helix</keyword>
<name>A0ABS7K078_9BACI</name>
<evidence type="ECO:0000313" key="3">
    <source>
        <dbReference type="Proteomes" id="UP000769780"/>
    </source>
</evidence>